<feature type="domain" description="HotDog ACOT-type" evidence="5">
    <location>
        <begin position="10"/>
        <end position="122"/>
    </location>
</feature>
<comment type="similarity">
    <text evidence="1">Belongs to the acyl coenzyme A hydrolase family.</text>
</comment>
<dbReference type="CDD" id="cd03442">
    <property type="entry name" value="BFIT_BACH"/>
    <property type="match status" value="1"/>
</dbReference>
<dbReference type="GO" id="GO:0005829">
    <property type="term" value="C:cytosol"/>
    <property type="evidence" value="ECO:0007669"/>
    <property type="project" value="TreeGrafter"/>
</dbReference>
<feature type="region of interest" description="Disordered" evidence="4">
    <location>
        <begin position="122"/>
        <end position="153"/>
    </location>
</feature>
<dbReference type="GO" id="GO:0009062">
    <property type="term" value="P:fatty acid catabolic process"/>
    <property type="evidence" value="ECO:0007669"/>
    <property type="project" value="TreeGrafter"/>
</dbReference>
<dbReference type="PROSITE" id="PS51770">
    <property type="entry name" value="HOTDOG_ACOT"/>
    <property type="match status" value="1"/>
</dbReference>
<dbReference type="InterPro" id="IPR029069">
    <property type="entry name" value="HotDog_dom_sf"/>
</dbReference>
<protein>
    <submittedName>
        <fullName evidence="6">Acyl-CoA thioesterase</fullName>
    </submittedName>
</protein>
<evidence type="ECO:0000313" key="6">
    <source>
        <dbReference type="EMBL" id="AOW45549.1"/>
    </source>
</evidence>
<dbReference type="Proteomes" id="UP000175973">
    <property type="component" value="Chromosome"/>
</dbReference>
<gene>
    <name evidence="6" type="ORF">A4S02_00870</name>
</gene>
<dbReference type="KEGG" id="aasc:A4S02_00870"/>
<dbReference type="PANTHER" id="PTHR11049">
    <property type="entry name" value="ACYL COENZYME A THIOESTER HYDROLASE"/>
    <property type="match status" value="1"/>
</dbReference>
<accession>A0A1D8QT89</accession>
<dbReference type="InterPro" id="IPR040170">
    <property type="entry name" value="Cytosol_ACT"/>
</dbReference>
<dbReference type="PANTHER" id="PTHR11049:SF5">
    <property type="entry name" value="ACYL-COA THIOESTER HYDROLASE YCIA"/>
    <property type="match status" value="1"/>
</dbReference>
<dbReference type="AlphaFoldDB" id="A0A1D8QT89"/>
<sequence>MPRSENSQIPTDIPTIRVVAMPTDTNPAGDVFGGWIVSQMDLAAGTTAAFRANGRCATIAINSLVFMEPVVVGDEVSIYTRIIRSGRTSLTIHVETWRRARHTHLTSKVTEGEFIFVALDENRRPRQLPPPQPGDELPEIVPPQQVKHHAAPL</sequence>
<evidence type="ECO:0000259" key="5">
    <source>
        <dbReference type="PROSITE" id="PS51770"/>
    </source>
</evidence>
<evidence type="ECO:0000256" key="1">
    <source>
        <dbReference type="ARBA" id="ARBA00010458"/>
    </source>
</evidence>
<dbReference type="GO" id="GO:0006637">
    <property type="term" value="P:acyl-CoA metabolic process"/>
    <property type="evidence" value="ECO:0007669"/>
    <property type="project" value="TreeGrafter"/>
</dbReference>
<keyword evidence="2 3" id="KW-0378">Hydrolase</keyword>
<proteinExistence type="inferred from homology"/>
<reference evidence="7" key="1">
    <citation type="submission" date="2016-04" db="EMBL/GenBank/DDBJ databases">
        <authorList>
            <person name="Jeon C.O."/>
            <person name="Cho G.Y."/>
            <person name="Jeong H.I."/>
            <person name="Kim K.H."/>
        </authorList>
    </citation>
    <scope>NUCLEOTIDE SEQUENCE [LARGE SCALE GENOMIC DNA]</scope>
    <source>
        <strain evidence="7">LMG 1590</strain>
    </source>
</reference>
<evidence type="ECO:0000256" key="4">
    <source>
        <dbReference type="SAM" id="MobiDB-lite"/>
    </source>
</evidence>
<dbReference type="SUPFAM" id="SSF54637">
    <property type="entry name" value="Thioesterase/thiol ester dehydrase-isomerase"/>
    <property type="match status" value="1"/>
</dbReference>
<dbReference type="InterPro" id="IPR033120">
    <property type="entry name" value="HOTDOG_ACOT"/>
</dbReference>
<name>A0A1D8QT89_9PROT</name>
<evidence type="ECO:0000313" key="7">
    <source>
        <dbReference type="Proteomes" id="UP000175973"/>
    </source>
</evidence>
<evidence type="ECO:0000256" key="2">
    <source>
        <dbReference type="ARBA" id="ARBA00022801"/>
    </source>
</evidence>
<dbReference type="GO" id="GO:0052816">
    <property type="term" value="F:long-chain fatty acyl-CoA hydrolase activity"/>
    <property type="evidence" value="ECO:0007669"/>
    <property type="project" value="TreeGrafter"/>
</dbReference>
<keyword evidence="7" id="KW-1185">Reference proteome</keyword>
<organism evidence="6 7">
    <name type="scientific">Acetobacter ascendens</name>
    <dbReference type="NCBI Taxonomy" id="481146"/>
    <lineage>
        <taxon>Bacteria</taxon>
        <taxon>Pseudomonadati</taxon>
        <taxon>Pseudomonadota</taxon>
        <taxon>Alphaproteobacteria</taxon>
        <taxon>Acetobacterales</taxon>
        <taxon>Acetobacteraceae</taxon>
        <taxon>Acetobacter</taxon>
    </lineage>
</organism>
<dbReference type="RefSeq" id="WP_070322676.1">
    <property type="nucleotide sequence ID" value="NZ_CP015164.1"/>
</dbReference>
<dbReference type="EMBL" id="CP015164">
    <property type="protein sequence ID" value="AOW45549.1"/>
    <property type="molecule type" value="Genomic_DNA"/>
</dbReference>
<evidence type="ECO:0000256" key="3">
    <source>
        <dbReference type="PROSITE-ProRule" id="PRU01106"/>
    </source>
</evidence>
<dbReference type="InterPro" id="IPR006683">
    <property type="entry name" value="Thioestr_dom"/>
</dbReference>
<dbReference type="Pfam" id="PF03061">
    <property type="entry name" value="4HBT"/>
    <property type="match status" value="1"/>
</dbReference>
<dbReference type="Gene3D" id="3.10.129.10">
    <property type="entry name" value="Hotdog Thioesterase"/>
    <property type="match status" value="1"/>
</dbReference>